<gene>
    <name evidence="2" type="ORF">RDB_LOCUS160158</name>
</gene>
<protein>
    <submittedName>
        <fullName evidence="2">Uncharacterized protein</fullName>
    </submittedName>
</protein>
<feature type="region of interest" description="Disordered" evidence="1">
    <location>
        <begin position="1"/>
        <end position="51"/>
    </location>
</feature>
<feature type="compositionally biased region" description="Basic and acidic residues" evidence="1">
    <location>
        <begin position="160"/>
        <end position="170"/>
    </location>
</feature>
<feature type="compositionally biased region" description="Polar residues" evidence="1">
    <location>
        <begin position="330"/>
        <end position="351"/>
    </location>
</feature>
<comment type="caution">
    <text evidence="2">The sequence shown here is derived from an EMBL/GenBank/DDBJ whole genome shotgun (WGS) entry which is preliminary data.</text>
</comment>
<organism evidence="2 3">
    <name type="scientific">Rhizoctonia solani</name>
    <dbReference type="NCBI Taxonomy" id="456999"/>
    <lineage>
        <taxon>Eukaryota</taxon>
        <taxon>Fungi</taxon>
        <taxon>Dikarya</taxon>
        <taxon>Basidiomycota</taxon>
        <taxon>Agaricomycotina</taxon>
        <taxon>Agaricomycetes</taxon>
        <taxon>Cantharellales</taxon>
        <taxon>Ceratobasidiaceae</taxon>
        <taxon>Rhizoctonia</taxon>
    </lineage>
</organism>
<accession>A0A8H3D1J9</accession>
<feature type="compositionally biased region" description="Basic and acidic residues" evidence="1">
    <location>
        <begin position="196"/>
        <end position="209"/>
    </location>
</feature>
<dbReference type="AlphaFoldDB" id="A0A8H3D1J9"/>
<evidence type="ECO:0000256" key="1">
    <source>
        <dbReference type="SAM" id="MobiDB-lite"/>
    </source>
</evidence>
<dbReference type="EMBL" id="CAJMWX010001817">
    <property type="protein sequence ID" value="CAE6506290.1"/>
    <property type="molecule type" value="Genomic_DNA"/>
</dbReference>
<reference evidence="2" key="1">
    <citation type="submission" date="2021-01" db="EMBL/GenBank/DDBJ databases">
        <authorList>
            <person name="Kaushik A."/>
        </authorList>
    </citation>
    <scope>NUCLEOTIDE SEQUENCE</scope>
    <source>
        <strain evidence="2">AG4-R118</strain>
    </source>
</reference>
<proteinExistence type="predicted"/>
<name>A0A8H3D1J9_9AGAM</name>
<feature type="compositionally biased region" description="Polar residues" evidence="1">
    <location>
        <begin position="176"/>
        <end position="195"/>
    </location>
</feature>
<dbReference type="Proteomes" id="UP000663888">
    <property type="component" value="Unassembled WGS sequence"/>
</dbReference>
<sequence>MFSKSHRLAARGEEEGLLGRASHELTIRSGTSLTPTSPVPPPSPQPTGPLTPVRHSYYQRGHTPTSTIPEKSIASPVTVTGATMESQSTLINDPYTGESKARLVPDHPDPPLSLFEGCNTDMATQEKFWSHVSRIRELQSEVARMHIAMESIGRQPEPLPVKEKEKEKDRPRKFRGQTTRGGTSAGTDQETGHSASDTDHAGSGKDNRPGTRGATAGFATSGLDTGEHFAKRKDAIQDIMRKLSDLSQQISDFHQLPTPEITFPISPSRQQTLPTASPQTPPQPPTLSISTPTPPAPAHHVHRPKARPSPSSLHGQQPPRLSIPQVPLLGSQTQPTTPSKSKPRSAISNDGTFHESPASLQHTP</sequence>
<feature type="region of interest" description="Disordered" evidence="1">
    <location>
        <begin position="150"/>
        <end position="222"/>
    </location>
</feature>
<evidence type="ECO:0000313" key="3">
    <source>
        <dbReference type="Proteomes" id="UP000663888"/>
    </source>
</evidence>
<feature type="region of interest" description="Disordered" evidence="1">
    <location>
        <begin position="250"/>
        <end position="364"/>
    </location>
</feature>
<evidence type="ECO:0000313" key="2">
    <source>
        <dbReference type="EMBL" id="CAE6506290.1"/>
    </source>
</evidence>
<feature type="compositionally biased region" description="Pro residues" evidence="1">
    <location>
        <begin position="37"/>
        <end position="49"/>
    </location>
</feature>